<dbReference type="GO" id="GO:0004497">
    <property type="term" value="F:monooxygenase activity"/>
    <property type="evidence" value="ECO:0007669"/>
    <property type="project" value="UniProtKB-KW"/>
</dbReference>
<dbReference type="InterPro" id="IPR001128">
    <property type="entry name" value="Cyt_P450"/>
</dbReference>
<keyword evidence="3 4" id="KW-0479">Metal-binding</keyword>
<accession>A0A5P2DFK7</accession>
<protein>
    <submittedName>
        <fullName evidence="5">Cytochrome P450</fullName>
    </submittedName>
</protein>
<dbReference type="OrthoDB" id="4746309at2"/>
<evidence type="ECO:0000313" key="5">
    <source>
        <dbReference type="EMBL" id="QES53380.1"/>
    </source>
</evidence>
<dbReference type="GO" id="GO:0020037">
    <property type="term" value="F:heme binding"/>
    <property type="evidence" value="ECO:0007669"/>
    <property type="project" value="InterPro"/>
</dbReference>
<dbReference type="Gene3D" id="1.10.630.10">
    <property type="entry name" value="Cytochrome P450"/>
    <property type="match status" value="1"/>
</dbReference>
<dbReference type="InterPro" id="IPR002401">
    <property type="entry name" value="Cyt_P450_E_grp-I"/>
</dbReference>
<keyword evidence="3 4" id="KW-0349">Heme</keyword>
<dbReference type="InterPro" id="IPR036396">
    <property type="entry name" value="Cyt_P450_sf"/>
</dbReference>
<evidence type="ECO:0000256" key="4">
    <source>
        <dbReference type="RuleBase" id="RU000461"/>
    </source>
</evidence>
<keyword evidence="3 4" id="KW-0408">Iron</keyword>
<dbReference type="PRINTS" id="PR00463">
    <property type="entry name" value="EP450I"/>
</dbReference>
<comment type="cofactor">
    <cofactor evidence="1 3">
        <name>heme</name>
        <dbReference type="ChEBI" id="CHEBI:30413"/>
    </cofactor>
</comment>
<comment type="similarity">
    <text evidence="2 4">Belongs to the cytochrome P450 family.</text>
</comment>
<evidence type="ECO:0000256" key="1">
    <source>
        <dbReference type="ARBA" id="ARBA00001971"/>
    </source>
</evidence>
<dbReference type="GO" id="GO:0016705">
    <property type="term" value="F:oxidoreductase activity, acting on paired donors, with incorporation or reduction of molecular oxygen"/>
    <property type="evidence" value="ECO:0007669"/>
    <property type="project" value="InterPro"/>
</dbReference>
<dbReference type="Proteomes" id="UP000324101">
    <property type="component" value="Chromosome"/>
</dbReference>
<feature type="binding site" description="axial binding residue" evidence="3">
    <location>
        <position position="447"/>
    </location>
    <ligand>
        <name>heme</name>
        <dbReference type="ChEBI" id="CHEBI:30413"/>
    </ligand>
    <ligandPart>
        <name>Fe</name>
        <dbReference type="ChEBI" id="CHEBI:18248"/>
    </ligandPart>
</feature>
<dbReference type="Pfam" id="PF00067">
    <property type="entry name" value="p450"/>
    <property type="match status" value="1"/>
</dbReference>
<dbReference type="EMBL" id="CP029189">
    <property type="protein sequence ID" value="QES53380.1"/>
    <property type="molecule type" value="Genomic_DNA"/>
</dbReference>
<dbReference type="InterPro" id="IPR017972">
    <property type="entry name" value="Cyt_P450_CS"/>
</dbReference>
<dbReference type="PROSITE" id="PS00086">
    <property type="entry name" value="CYTOCHROME_P450"/>
    <property type="match status" value="1"/>
</dbReference>
<evidence type="ECO:0000313" key="6">
    <source>
        <dbReference type="Proteomes" id="UP000324101"/>
    </source>
</evidence>
<dbReference type="InterPro" id="IPR050121">
    <property type="entry name" value="Cytochrome_P450_monoxygenase"/>
</dbReference>
<keyword evidence="4" id="KW-0560">Oxidoreductase</keyword>
<sequence length="506" mass="55149">MTRARCAPDACPLGAGCPPDARLARRTRRREPVRSLAACGGRCHHACVTATLTPGTRSGGPRRWPLLGNLPAFARDPLAFFESLRDDYGDWVPWALGPQRNILVSRPEHAGELLGAVESSFRPTELGWAFRQLLGNGVVVATGEDWRRKRALVQPAVRPRQVRSYAATMVECADALVSGWRAGQRVDVHREMAGLTQRIAVRTLFGSDAAGREAPISAAMATAQRELGAEFRGLTLFLPPWVRTPGRRRMREAVAVLDREIEHVIREHEAASAAGAERDDLLSRLLAARDETGGPLSRKELRDESITLYIGGHETTSTTLTWAWQLLSGAPAARARLTEELEGVLGGRLPAYDDYARLPWTRQVVKEALRIYPPIWLISAVATEGATLGGRAVPAGTSVWTSPWSVHRDPRWFPEPEAFRPERWDADAPHPVPEHAWFPFGGGPRACLGARFALVEAALVLAVLAQRFHLDSGSDRAGVFPGLTLQPTGPVMATLRPAGPQGGNAC</sequence>
<evidence type="ECO:0000256" key="2">
    <source>
        <dbReference type="ARBA" id="ARBA00010617"/>
    </source>
</evidence>
<evidence type="ECO:0000256" key="3">
    <source>
        <dbReference type="PIRSR" id="PIRSR602401-1"/>
    </source>
</evidence>
<dbReference type="GO" id="GO:0005506">
    <property type="term" value="F:iron ion binding"/>
    <property type="evidence" value="ECO:0007669"/>
    <property type="project" value="InterPro"/>
</dbReference>
<dbReference type="PANTHER" id="PTHR24305">
    <property type="entry name" value="CYTOCHROME P450"/>
    <property type="match status" value="1"/>
</dbReference>
<reference evidence="5 6" key="1">
    <citation type="submission" date="2018-05" db="EMBL/GenBank/DDBJ databases">
        <title>Streptomyces venezuelae.</title>
        <authorList>
            <person name="Kim W."/>
            <person name="Lee N."/>
            <person name="Cho B.-K."/>
        </authorList>
    </citation>
    <scope>NUCLEOTIDE SEQUENCE [LARGE SCALE GENOMIC DNA]</scope>
    <source>
        <strain evidence="5 6">ATCC 21018</strain>
    </source>
</reference>
<proteinExistence type="inferred from homology"/>
<name>A0A5P2DFK7_STRVZ</name>
<dbReference type="PRINTS" id="PR00385">
    <property type="entry name" value="P450"/>
</dbReference>
<dbReference type="AlphaFoldDB" id="A0A5P2DFK7"/>
<dbReference type="PANTHER" id="PTHR24305:SF166">
    <property type="entry name" value="CYTOCHROME P450 12A4, MITOCHONDRIAL-RELATED"/>
    <property type="match status" value="1"/>
</dbReference>
<dbReference type="SUPFAM" id="SSF48264">
    <property type="entry name" value="Cytochrome P450"/>
    <property type="match status" value="1"/>
</dbReference>
<gene>
    <name evidence="5" type="ORF">DEJ51_03190</name>
</gene>
<organism evidence="5 6">
    <name type="scientific">Streptomyces venezuelae</name>
    <dbReference type="NCBI Taxonomy" id="54571"/>
    <lineage>
        <taxon>Bacteria</taxon>
        <taxon>Bacillati</taxon>
        <taxon>Actinomycetota</taxon>
        <taxon>Actinomycetes</taxon>
        <taxon>Kitasatosporales</taxon>
        <taxon>Streptomycetaceae</taxon>
        <taxon>Streptomyces</taxon>
    </lineage>
</organism>
<keyword evidence="4" id="KW-0503">Monooxygenase</keyword>